<dbReference type="Proteomes" id="UP000257109">
    <property type="component" value="Unassembled WGS sequence"/>
</dbReference>
<evidence type="ECO:0000259" key="2">
    <source>
        <dbReference type="Pfam" id="PF17921"/>
    </source>
</evidence>
<feature type="domain" description="Integrase zinc-binding" evidence="2">
    <location>
        <begin position="90"/>
        <end position="141"/>
    </location>
</feature>
<comment type="caution">
    <text evidence="3">The sequence shown here is derived from an EMBL/GenBank/DDBJ whole genome shotgun (WGS) entry which is preliminary data.</text>
</comment>
<dbReference type="EMBL" id="QJKJ01005235">
    <property type="protein sequence ID" value="RDX90990.1"/>
    <property type="molecule type" value="Genomic_DNA"/>
</dbReference>
<accession>A0A371GKE0</accession>
<dbReference type="InterPro" id="IPR012337">
    <property type="entry name" value="RNaseH-like_sf"/>
</dbReference>
<feature type="compositionally biased region" description="Polar residues" evidence="1">
    <location>
        <begin position="248"/>
        <end position="261"/>
    </location>
</feature>
<dbReference type="SUPFAM" id="SSF53098">
    <property type="entry name" value="Ribonuclease H-like"/>
    <property type="match status" value="1"/>
</dbReference>
<dbReference type="InterPro" id="IPR036397">
    <property type="entry name" value="RNaseH_sf"/>
</dbReference>
<dbReference type="OrthoDB" id="2016337at2759"/>
<name>A0A371GKE0_MUCPR</name>
<evidence type="ECO:0000313" key="4">
    <source>
        <dbReference type="Proteomes" id="UP000257109"/>
    </source>
</evidence>
<dbReference type="GO" id="GO:0003676">
    <property type="term" value="F:nucleic acid binding"/>
    <property type="evidence" value="ECO:0007669"/>
    <property type="project" value="InterPro"/>
</dbReference>
<feature type="non-terminal residue" evidence="3">
    <location>
        <position position="1"/>
    </location>
</feature>
<protein>
    <submittedName>
        <fullName evidence="3">Gypsy retrotransposon integrase-like protein 1</fullName>
    </submittedName>
</protein>
<dbReference type="Gene3D" id="3.30.420.10">
    <property type="entry name" value="Ribonuclease H-like superfamily/Ribonuclease H"/>
    <property type="match status" value="1"/>
</dbReference>
<organism evidence="3 4">
    <name type="scientific">Mucuna pruriens</name>
    <name type="common">Velvet bean</name>
    <name type="synonym">Dolichos pruriens</name>
    <dbReference type="NCBI Taxonomy" id="157652"/>
    <lineage>
        <taxon>Eukaryota</taxon>
        <taxon>Viridiplantae</taxon>
        <taxon>Streptophyta</taxon>
        <taxon>Embryophyta</taxon>
        <taxon>Tracheophyta</taxon>
        <taxon>Spermatophyta</taxon>
        <taxon>Magnoliopsida</taxon>
        <taxon>eudicotyledons</taxon>
        <taxon>Gunneridae</taxon>
        <taxon>Pentapetalae</taxon>
        <taxon>rosids</taxon>
        <taxon>fabids</taxon>
        <taxon>Fabales</taxon>
        <taxon>Fabaceae</taxon>
        <taxon>Papilionoideae</taxon>
        <taxon>50 kb inversion clade</taxon>
        <taxon>NPAAA clade</taxon>
        <taxon>indigoferoid/millettioid clade</taxon>
        <taxon>Phaseoleae</taxon>
        <taxon>Mucuna</taxon>
    </lineage>
</organism>
<reference evidence="3" key="1">
    <citation type="submission" date="2018-05" db="EMBL/GenBank/DDBJ databases">
        <title>Draft genome of Mucuna pruriens seed.</title>
        <authorList>
            <person name="Nnadi N.E."/>
            <person name="Vos R."/>
            <person name="Hasami M.H."/>
            <person name="Devisetty U.K."/>
            <person name="Aguiy J.C."/>
        </authorList>
    </citation>
    <scope>NUCLEOTIDE SEQUENCE [LARGE SCALE GENOMIC DNA]</scope>
    <source>
        <strain evidence="3">JCA_2017</strain>
    </source>
</reference>
<feature type="region of interest" description="Disordered" evidence="1">
    <location>
        <begin position="248"/>
        <end position="283"/>
    </location>
</feature>
<dbReference type="PANTHER" id="PTHR48475:SF2">
    <property type="entry name" value="RIBONUCLEASE H"/>
    <property type="match status" value="1"/>
</dbReference>
<dbReference type="Gene3D" id="1.10.340.70">
    <property type="match status" value="1"/>
</dbReference>
<proteinExistence type="predicted"/>
<dbReference type="InterPro" id="IPR041588">
    <property type="entry name" value="Integrase_H2C2"/>
</dbReference>
<sequence>MIIVKTHQKSIIHESIDQPTIEEPKVGCIEERTTWMSPLMAYLRDKRKPEDLIKAKKLIKEATKYIIIGGELYRRGFSFPLLKCIEGEEAHYMIKEVHERLCNSHIGGWALAGKIARAGYYWPTLKGDCMDYVRRCDKCQRFIEVGNAPPKQLHAITSPWPFHKWGTDILGPFPPAPRQVKYLIVAVDYFTKWIEVEPIATISTERIKRFYWKKIICRFDFPVEIDLVHVTGDGRLLHPIENQATFHISQASPNQQISRGSKQGHPERTSQAAGRSKGKMGRRTPPIISVEIWESSQRTALFQSTENEDEIRVNLDLLQEVKEYAAKVRATRQQRQRLAHRHFQPHDLVLRKITRTTDDNKLTPIWKGPYRITEEASRGAYHLEHLDGKKIPRTWNAMNLRAYHS</sequence>
<dbReference type="PANTHER" id="PTHR48475">
    <property type="entry name" value="RIBONUCLEASE H"/>
    <property type="match status" value="1"/>
</dbReference>
<evidence type="ECO:0000256" key="1">
    <source>
        <dbReference type="SAM" id="MobiDB-lite"/>
    </source>
</evidence>
<evidence type="ECO:0000313" key="3">
    <source>
        <dbReference type="EMBL" id="RDX90990.1"/>
    </source>
</evidence>
<dbReference type="Pfam" id="PF17921">
    <property type="entry name" value="Integrase_H2C2"/>
    <property type="match status" value="1"/>
</dbReference>
<gene>
    <name evidence="3" type="primary">GIN1</name>
    <name evidence="3" type="ORF">CR513_27095</name>
</gene>
<keyword evidence="4" id="KW-1185">Reference proteome</keyword>
<dbReference type="AlphaFoldDB" id="A0A371GKE0"/>